<keyword evidence="5" id="KW-1185">Reference proteome</keyword>
<reference evidence="4 5" key="1">
    <citation type="submission" date="2021-04" db="EMBL/GenBank/DDBJ databases">
        <authorList>
            <person name="Bliznina A."/>
        </authorList>
    </citation>
    <scope>NUCLEOTIDE SEQUENCE [LARGE SCALE GENOMIC DNA]</scope>
</reference>
<keyword evidence="3" id="KW-0119">Carbohydrate metabolism</keyword>
<dbReference type="EMBL" id="OU015568">
    <property type="protein sequence ID" value="CAG5080548.1"/>
    <property type="molecule type" value="Genomic_DNA"/>
</dbReference>
<evidence type="ECO:0000313" key="4">
    <source>
        <dbReference type="EMBL" id="CAG5080548.1"/>
    </source>
</evidence>
<organism evidence="4 5">
    <name type="scientific">Oikopleura dioica</name>
    <name type="common">Tunicate</name>
    <dbReference type="NCBI Taxonomy" id="34765"/>
    <lineage>
        <taxon>Eukaryota</taxon>
        <taxon>Metazoa</taxon>
        <taxon>Chordata</taxon>
        <taxon>Tunicata</taxon>
        <taxon>Appendicularia</taxon>
        <taxon>Copelata</taxon>
        <taxon>Oikopleuridae</taxon>
        <taxon>Oikopleura</taxon>
    </lineage>
</organism>
<accession>A0ABN7RLI1</accession>
<dbReference type="PANTHER" id="PTHR13398">
    <property type="entry name" value="GDP-FUCOSE PROTEIN O-FUCOSYLTRANSFERASE 2"/>
    <property type="match status" value="1"/>
</dbReference>
<dbReference type="Gene3D" id="3.40.50.11350">
    <property type="match status" value="1"/>
</dbReference>
<protein>
    <submittedName>
        <fullName evidence="4">Oidioi.mRNA.OKI2018_I69.PAR.g9641.t1.cds</fullName>
    </submittedName>
</protein>
<evidence type="ECO:0000256" key="3">
    <source>
        <dbReference type="ARBA" id="ARBA00023277"/>
    </source>
</evidence>
<gene>
    <name evidence="4" type="ORF">OKIOD_LOCUS1199</name>
</gene>
<evidence type="ECO:0000256" key="1">
    <source>
        <dbReference type="ARBA" id="ARBA00022679"/>
    </source>
</evidence>
<dbReference type="InterPro" id="IPR045130">
    <property type="entry name" value="OFUT2-like"/>
</dbReference>
<dbReference type="Proteomes" id="UP001158576">
    <property type="component" value="Chromosome PAR"/>
</dbReference>
<sequence>MLSITLEEKQMKIMSQENDQFCRLNVGFSMENEIQPKYQLDPDKFITAFVSRGPNNQIYSLRETIFMAIALNRTLILPPFFKHDRGDPTSNGSNTAVRADSSHFDERCPKRVSNWIRKIFRAQVICPFGENPPRLQATQEAMNLPVNFNTQNICEDKTQTDKIVPNREQIDEAYGENHEREKDLAIRRVLRMNSQGMVQRLFEKEEGTKCAGTGFPYESVQLMHLVRHPTEDGAIARDIVQHTERPKHIKRIVERFIRKYGGEKESPHFMAVHWRYDEKDWKEEQCKRRPDFKICEDFEIMRDSEKLSDEIEAYLSSLEEEFDFIYIAAPPSEISLIEGVGKSFARKGLIPIVSQVEMDQLMREEFEDSCGEKFESLRFEIMSMLESEICVNAPVFYYSIMSSYSMNIQQERFNRPKSATRFNGELFGDARYAQIH</sequence>
<name>A0ABN7RLI1_OIKDI</name>
<proteinExistence type="predicted"/>
<keyword evidence="2" id="KW-0294">Fucose metabolism</keyword>
<keyword evidence="1" id="KW-0808">Transferase</keyword>
<evidence type="ECO:0000256" key="2">
    <source>
        <dbReference type="ARBA" id="ARBA00023253"/>
    </source>
</evidence>
<evidence type="ECO:0000313" key="5">
    <source>
        <dbReference type="Proteomes" id="UP001158576"/>
    </source>
</evidence>
<dbReference type="CDD" id="cd11296">
    <property type="entry name" value="O-FucT_like"/>
    <property type="match status" value="1"/>
</dbReference>
<dbReference type="PANTHER" id="PTHR13398:SF0">
    <property type="entry name" value="GDP-FUCOSE PROTEIN O-FUCOSYLTRANSFERASE 2"/>
    <property type="match status" value="1"/>
</dbReference>